<comment type="caution">
    <text evidence="2">The sequence shown here is derived from an EMBL/GenBank/DDBJ whole genome shotgun (WGS) entry which is preliminary data.</text>
</comment>
<gene>
    <name evidence="2" type="ORF">EWM64_g9541</name>
</gene>
<evidence type="ECO:0000313" key="2">
    <source>
        <dbReference type="EMBL" id="TFY74469.1"/>
    </source>
</evidence>
<feature type="non-terminal residue" evidence="2">
    <location>
        <position position="227"/>
    </location>
</feature>
<evidence type="ECO:0000313" key="3">
    <source>
        <dbReference type="Proteomes" id="UP000298061"/>
    </source>
</evidence>
<dbReference type="Proteomes" id="UP000298061">
    <property type="component" value="Unassembled WGS sequence"/>
</dbReference>
<feature type="compositionally biased region" description="Acidic residues" evidence="1">
    <location>
        <begin position="125"/>
        <end position="137"/>
    </location>
</feature>
<organism evidence="2 3">
    <name type="scientific">Hericium alpestre</name>
    <dbReference type="NCBI Taxonomy" id="135208"/>
    <lineage>
        <taxon>Eukaryota</taxon>
        <taxon>Fungi</taxon>
        <taxon>Dikarya</taxon>
        <taxon>Basidiomycota</taxon>
        <taxon>Agaricomycotina</taxon>
        <taxon>Agaricomycetes</taxon>
        <taxon>Russulales</taxon>
        <taxon>Hericiaceae</taxon>
        <taxon>Hericium</taxon>
    </lineage>
</organism>
<proteinExistence type="predicted"/>
<keyword evidence="3" id="KW-1185">Reference proteome</keyword>
<evidence type="ECO:0000256" key="1">
    <source>
        <dbReference type="SAM" id="MobiDB-lite"/>
    </source>
</evidence>
<accession>A0A4Y9ZM11</accession>
<feature type="compositionally biased region" description="Basic and acidic residues" evidence="1">
    <location>
        <begin position="27"/>
        <end position="38"/>
    </location>
</feature>
<reference evidence="2 3" key="1">
    <citation type="submission" date="2019-02" db="EMBL/GenBank/DDBJ databases">
        <title>Genome sequencing of the rare red list fungi Hericium alpestre (H. flagellum).</title>
        <authorList>
            <person name="Buettner E."/>
            <person name="Kellner H."/>
        </authorList>
    </citation>
    <scope>NUCLEOTIDE SEQUENCE [LARGE SCALE GENOMIC DNA]</scope>
    <source>
        <strain evidence="2 3">DSM 108284</strain>
    </source>
</reference>
<dbReference type="AlphaFoldDB" id="A0A4Y9ZM11"/>
<protein>
    <submittedName>
        <fullName evidence="2">Uncharacterized protein</fullName>
    </submittedName>
</protein>
<feature type="compositionally biased region" description="Basic residues" evidence="1">
    <location>
        <begin position="86"/>
        <end position="103"/>
    </location>
</feature>
<feature type="compositionally biased region" description="Gly residues" evidence="1">
    <location>
        <begin position="55"/>
        <end position="69"/>
    </location>
</feature>
<dbReference type="EMBL" id="SFCI01002062">
    <property type="protein sequence ID" value="TFY74469.1"/>
    <property type="molecule type" value="Genomic_DNA"/>
</dbReference>
<name>A0A4Y9ZM11_9AGAM</name>
<sequence>MSDRRYPSPPSPAALSTHRSACTPARLGRDRIRRRECAARAPPEFEVGCSRDAGPVGGVGRAETDGGGTTAMPASEEELDPEVQRRMAKIRAQRAKYRVNRRIKNQERRRAQRAGTPWEQPEGDHPEEDQAEEDQAEEPIKARPPHTVYERATLKDWPKEIQITPPVGERELADLQKQFDDDDDTLSYLYRQTATATTIEELPDSARPADTVPSANRYRLLHKLATV</sequence>
<feature type="region of interest" description="Disordered" evidence="1">
    <location>
        <begin position="1"/>
        <end position="147"/>
    </location>
</feature>